<keyword evidence="1" id="KW-0489">Methyltransferase</keyword>
<dbReference type="GO" id="GO:0008168">
    <property type="term" value="F:methyltransferase activity"/>
    <property type="evidence" value="ECO:0007669"/>
    <property type="project" value="UniProtKB-KW"/>
</dbReference>
<sequence>MFDNIAKSYDFLNHSLSFGMDFYWRKKAISKLTNNPKKILDVATGTA</sequence>
<keyword evidence="2" id="KW-0808">Transferase</keyword>
<keyword evidence="3" id="KW-0949">S-adenosyl-L-methionine</keyword>
<evidence type="ECO:0000256" key="3">
    <source>
        <dbReference type="ARBA" id="ARBA00022691"/>
    </source>
</evidence>
<proteinExistence type="predicted"/>
<dbReference type="GO" id="GO:0032259">
    <property type="term" value="P:methylation"/>
    <property type="evidence" value="ECO:0007669"/>
    <property type="project" value="UniProtKB-KW"/>
</dbReference>
<dbReference type="SUPFAM" id="SSF53335">
    <property type="entry name" value="S-adenosyl-L-methionine-dependent methyltransferases"/>
    <property type="match status" value="1"/>
</dbReference>
<evidence type="ECO:0000256" key="1">
    <source>
        <dbReference type="ARBA" id="ARBA00022603"/>
    </source>
</evidence>
<dbReference type="AlphaFoldDB" id="A0A382R1F8"/>
<evidence type="ECO:0008006" key="5">
    <source>
        <dbReference type="Google" id="ProtNLM"/>
    </source>
</evidence>
<accession>A0A382R1F8</accession>
<gene>
    <name evidence="4" type="ORF">METZ01_LOCUS343874</name>
</gene>
<dbReference type="Gene3D" id="3.40.50.150">
    <property type="entry name" value="Vaccinia Virus protein VP39"/>
    <property type="match status" value="1"/>
</dbReference>
<evidence type="ECO:0000256" key="2">
    <source>
        <dbReference type="ARBA" id="ARBA00022679"/>
    </source>
</evidence>
<evidence type="ECO:0000313" key="4">
    <source>
        <dbReference type="EMBL" id="SVC91020.1"/>
    </source>
</evidence>
<organism evidence="4">
    <name type="scientific">marine metagenome</name>
    <dbReference type="NCBI Taxonomy" id="408172"/>
    <lineage>
        <taxon>unclassified sequences</taxon>
        <taxon>metagenomes</taxon>
        <taxon>ecological metagenomes</taxon>
    </lineage>
</organism>
<feature type="non-terminal residue" evidence="4">
    <location>
        <position position="47"/>
    </location>
</feature>
<dbReference type="InterPro" id="IPR029063">
    <property type="entry name" value="SAM-dependent_MTases_sf"/>
</dbReference>
<dbReference type="Pfam" id="PF01209">
    <property type="entry name" value="Ubie_methyltran"/>
    <property type="match status" value="1"/>
</dbReference>
<reference evidence="4" key="1">
    <citation type="submission" date="2018-05" db="EMBL/GenBank/DDBJ databases">
        <authorList>
            <person name="Lanie J.A."/>
            <person name="Ng W.-L."/>
            <person name="Kazmierczak K.M."/>
            <person name="Andrzejewski T.M."/>
            <person name="Davidsen T.M."/>
            <person name="Wayne K.J."/>
            <person name="Tettelin H."/>
            <person name="Glass J.I."/>
            <person name="Rusch D."/>
            <person name="Podicherti R."/>
            <person name="Tsui H.-C.T."/>
            <person name="Winkler M.E."/>
        </authorList>
    </citation>
    <scope>NUCLEOTIDE SEQUENCE</scope>
</reference>
<dbReference type="PROSITE" id="PS01183">
    <property type="entry name" value="UBIE_1"/>
    <property type="match status" value="1"/>
</dbReference>
<dbReference type="InterPro" id="IPR023576">
    <property type="entry name" value="UbiE/COQ5_MeTrFase_CS"/>
</dbReference>
<name>A0A382R1F8_9ZZZZ</name>
<protein>
    <recommendedName>
        <fullName evidence="5">Bifunctional demethylmenaquinone methyltransferase/2-methoxy-6-polyprenyl-1,4-benzoquinol methylase</fullName>
    </recommendedName>
</protein>
<dbReference type="EMBL" id="UINC01118117">
    <property type="protein sequence ID" value="SVC91020.1"/>
    <property type="molecule type" value="Genomic_DNA"/>
</dbReference>